<evidence type="ECO:0000256" key="9">
    <source>
        <dbReference type="ARBA" id="ARBA00022842"/>
    </source>
</evidence>
<dbReference type="Pfam" id="PF09298">
    <property type="entry name" value="FAA_hydrolase_N"/>
    <property type="match status" value="1"/>
</dbReference>
<feature type="binding site" evidence="13">
    <location>
        <position position="253"/>
    </location>
    <ligand>
        <name>substrate</name>
    </ligand>
</feature>
<evidence type="ECO:0000256" key="12">
    <source>
        <dbReference type="PIRSR" id="PIRSR605959-1"/>
    </source>
</evidence>
<evidence type="ECO:0000256" key="10">
    <source>
        <dbReference type="ARBA" id="ARBA00022878"/>
    </source>
</evidence>
<dbReference type="PANTHER" id="PTHR43069">
    <property type="entry name" value="FUMARYLACETOACETASE"/>
    <property type="match status" value="1"/>
</dbReference>
<dbReference type="GO" id="GO:0006559">
    <property type="term" value="P:L-phenylalanine catabolic process"/>
    <property type="evidence" value="ECO:0007669"/>
    <property type="project" value="UniProtKB-UniPathway"/>
</dbReference>
<evidence type="ECO:0000256" key="5">
    <source>
        <dbReference type="ARBA" id="ARBA00012094"/>
    </source>
</evidence>
<protein>
    <recommendedName>
        <fullName evidence="5">fumarylacetoacetase</fullName>
        <ecNumber evidence="5">3.7.1.2</ecNumber>
    </recommendedName>
</protein>
<comment type="similarity">
    <text evidence="4">Belongs to the FAH family.</text>
</comment>
<feature type="binding site" evidence="13">
    <location>
        <position position="151"/>
    </location>
    <ligand>
        <name>substrate</name>
    </ligand>
</feature>
<feature type="binding site" evidence="14">
    <location>
        <position position="210"/>
    </location>
    <ligand>
        <name>Ca(2+)</name>
        <dbReference type="ChEBI" id="CHEBI:29108"/>
    </ligand>
</feature>
<evidence type="ECO:0000313" key="18">
    <source>
        <dbReference type="Proteomes" id="UP000305939"/>
    </source>
</evidence>
<feature type="domain" description="Fumarylacetoacetase-like C-terminal" evidence="15">
    <location>
        <begin position="134"/>
        <end position="411"/>
    </location>
</feature>
<feature type="active site" description="Proton acceptor" evidence="12">
    <location>
        <position position="142"/>
    </location>
</feature>
<feature type="domain" description="Fumarylacetoacetase N-terminal" evidence="16">
    <location>
        <begin position="25"/>
        <end position="127"/>
    </location>
</feature>
<dbReference type="PANTHER" id="PTHR43069:SF2">
    <property type="entry name" value="FUMARYLACETOACETASE"/>
    <property type="match status" value="1"/>
</dbReference>
<sequence>MPILANDPSRRSWIDVSKDSDFPIQNIPFGVFLTRDDVITIGTRIGNKAIDLGALHQLGYFKDIPLTDDIFLQDTLNDFISDGKKTWRLVRNRIAEIFDKDNPDLRDNQEHRKIVLFDLNEIEMQLPVQIGDYTDFYSSKEHATNVGTMFRDPNNALLPNWLHIPVGYHGRSSSIIPSGIPVHRPMGQTLPAGKETPEFGPSKLVDFELEMAFITTDANHLGEPIPIEEAEDYIFGMVLLNDWSARDIQKWEYVPLGPFLAKNFASSISPWIVTLDALEPYRTAGPKQEPDPLPYLQYEGNKSFDINLEVDLTPDGGKPQTITKSNFKYMYWTMAQQLAHHTVNGCNVNSGDMMGSGTISGPTPETYGSMLELTWKGEKPIALNDGTERKFIQDGDTVTLRGYCDNGVTRIGFGKVSTKLLPTFNKEKKK</sequence>
<comment type="cofactor">
    <cofactor evidence="1 14">
        <name>Ca(2+)</name>
        <dbReference type="ChEBI" id="CHEBI:29108"/>
    </cofactor>
</comment>
<evidence type="ECO:0000256" key="8">
    <source>
        <dbReference type="ARBA" id="ARBA00022837"/>
    </source>
</evidence>
<comment type="caution">
    <text evidence="17">The sequence shown here is derived from an EMBL/GenBank/DDBJ whole genome shotgun (WGS) entry which is preliminary data.</text>
</comment>
<evidence type="ECO:0000256" key="13">
    <source>
        <dbReference type="PIRSR" id="PIRSR605959-2"/>
    </source>
</evidence>
<dbReference type="EC" id="3.7.1.2" evidence="5"/>
<dbReference type="SUPFAM" id="SSF56529">
    <property type="entry name" value="FAH"/>
    <property type="match status" value="1"/>
</dbReference>
<evidence type="ECO:0000256" key="4">
    <source>
        <dbReference type="ARBA" id="ARBA00010211"/>
    </source>
</evidence>
<dbReference type="AlphaFoldDB" id="A0A4S3M0N6"/>
<comment type="cofactor">
    <cofactor evidence="2 14">
        <name>Mg(2+)</name>
        <dbReference type="ChEBI" id="CHEBI:18420"/>
    </cofactor>
</comment>
<feature type="binding site" evidence="14">
    <location>
        <position position="135"/>
    </location>
    <ligand>
        <name>Ca(2+)</name>
        <dbReference type="ChEBI" id="CHEBI:29108"/>
    </ligand>
</feature>
<feature type="binding site" evidence="14">
    <location>
        <position position="242"/>
    </location>
    <ligand>
        <name>Ca(2+)</name>
        <dbReference type="ChEBI" id="CHEBI:29108"/>
    </ligand>
</feature>
<dbReference type="GO" id="GO:1902000">
    <property type="term" value="P:homogentisate catabolic process"/>
    <property type="evidence" value="ECO:0007669"/>
    <property type="project" value="TreeGrafter"/>
</dbReference>
<dbReference type="RefSeq" id="WP_136336185.1">
    <property type="nucleotide sequence ID" value="NZ_QXMP01000015.1"/>
</dbReference>
<keyword evidence="8 14" id="KW-0106">Calcium</keyword>
<dbReference type="EMBL" id="SSMC01000002">
    <property type="protein sequence ID" value="THD67980.1"/>
    <property type="molecule type" value="Genomic_DNA"/>
</dbReference>
<dbReference type="InterPro" id="IPR036462">
    <property type="entry name" value="Fumarylacetoacetase_N_sf"/>
</dbReference>
<dbReference type="SUPFAM" id="SSF63433">
    <property type="entry name" value="Fumarylacetoacetate hydrolase, FAH, N-terminal domain"/>
    <property type="match status" value="1"/>
</dbReference>
<evidence type="ECO:0000256" key="2">
    <source>
        <dbReference type="ARBA" id="ARBA00001946"/>
    </source>
</evidence>
<dbReference type="InterPro" id="IPR011234">
    <property type="entry name" value="Fumarylacetoacetase-like_C"/>
</dbReference>
<comment type="pathway">
    <text evidence="3">Amino-acid degradation; L-phenylalanine degradation; acetoacetate and fumarate from L-phenylalanine: step 6/6.</text>
</comment>
<dbReference type="GO" id="GO:0006572">
    <property type="term" value="P:L-tyrosine catabolic process"/>
    <property type="evidence" value="ECO:0007669"/>
    <property type="project" value="UniProtKB-KW"/>
</dbReference>
<accession>A0A4S3M0N6</accession>
<dbReference type="NCBIfam" id="TIGR01266">
    <property type="entry name" value="fum_ac_acetase"/>
    <property type="match status" value="1"/>
</dbReference>
<dbReference type="FunFam" id="3.90.850.10:FF:000004">
    <property type="entry name" value="Fumarylacetoacetase"/>
    <property type="match status" value="1"/>
</dbReference>
<dbReference type="Proteomes" id="UP000305939">
    <property type="component" value="Unassembled WGS sequence"/>
</dbReference>
<evidence type="ECO:0000259" key="16">
    <source>
        <dbReference type="Pfam" id="PF09298"/>
    </source>
</evidence>
<evidence type="ECO:0000256" key="11">
    <source>
        <dbReference type="ARBA" id="ARBA00023232"/>
    </source>
</evidence>
<dbReference type="Pfam" id="PF01557">
    <property type="entry name" value="FAA_hydrolase"/>
    <property type="match status" value="1"/>
</dbReference>
<gene>
    <name evidence="17" type="primary">fahA</name>
    <name evidence="17" type="ORF">E7Z59_10055</name>
</gene>
<feature type="binding site" evidence="14">
    <location>
        <position position="208"/>
    </location>
    <ligand>
        <name>Ca(2+)</name>
        <dbReference type="ChEBI" id="CHEBI:29108"/>
    </ligand>
</feature>
<evidence type="ECO:0000256" key="14">
    <source>
        <dbReference type="PIRSR" id="PIRSR605959-3"/>
    </source>
</evidence>
<dbReference type="OrthoDB" id="3766879at2"/>
<dbReference type="GO" id="GO:0004334">
    <property type="term" value="F:fumarylacetoacetase activity"/>
    <property type="evidence" value="ECO:0007669"/>
    <property type="project" value="UniProtKB-EC"/>
</dbReference>
<keyword evidence="9 14" id="KW-0460">Magnesium</keyword>
<evidence type="ECO:0000313" key="17">
    <source>
        <dbReference type="EMBL" id="THD67980.1"/>
    </source>
</evidence>
<dbReference type="InterPro" id="IPR015377">
    <property type="entry name" value="Fumarylacetoacetase_N"/>
</dbReference>
<keyword evidence="11" id="KW-0585">Phenylalanine catabolism</keyword>
<feature type="binding site" evidence="14">
    <location>
        <position position="242"/>
    </location>
    <ligand>
        <name>Mg(2+)</name>
        <dbReference type="ChEBI" id="CHEBI:18420"/>
    </ligand>
</feature>
<reference evidence="17 18" key="1">
    <citation type="submission" date="2019-04" db="EMBL/GenBank/DDBJ databases">
        <title>Draft genome sequence of Robertkochia marina CC-AMO-30D.</title>
        <authorList>
            <person name="Hameed A."/>
            <person name="Lin S.-Y."/>
            <person name="Shahina M."/>
            <person name="Lai W.-A."/>
            <person name="Young C.-C."/>
        </authorList>
    </citation>
    <scope>NUCLEOTIDE SEQUENCE [LARGE SCALE GENOMIC DNA]</scope>
    <source>
        <strain evidence="17 18">CC-AMO-30D</strain>
    </source>
</reference>
<keyword evidence="7 17" id="KW-0378">Hydrolase</keyword>
<evidence type="ECO:0000256" key="6">
    <source>
        <dbReference type="ARBA" id="ARBA00022723"/>
    </source>
</evidence>
<dbReference type="UniPathway" id="UPA00139">
    <property type="reaction ID" value="UER00341"/>
</dbReference>
<organism evidence="17 18">
    <name type="scientific">Robertkochia marina</name>
    <dbReference type="NCBI Taxonomy" id="1227945"/>
    <lineage>
        <taxon>Bacteria</taxon>
        <taxon>Pseudomonadati</taxon>
        <taxon>Bacteroidota</taxon>
        <taxon>Flavobacteriia</taxon>
        <taxon>Flavobacteriales</taxon>
        <taxon>Flavobacteriaceae</taxon>
        <taxon>Robertkochia</taxon>
    </lineage>
</organism>
<feature type="binding site" evidence="13">
    <location>
        <position position="249"/>
    </location>
    <ligand>
        <name>substrate</name>
    </ligand>
</feature>
<evidence type="ECO:0000256" key="1">
    <source>
        <dbReference type="ARBA" id="ARBA00001913"/>
    </source>
</evidence>
<evidence type="ECO:0000256" key="3">
    <source>
        <dbReference type="ARBA" id="ARBA00004782"/>
    </source>
</evidence>
<keyword evidence="18" id="KW-1185">Reference proteome</keyword>
<dbReference type="Gene3D" id="3.90.850.10">
    <property type="entry name" value="Fumarylacetoacetase-like, C-terminal domain"/>
    <property type="match status" value="1"/>
</dbReference>
<evidence type="ECO:0000259" key="15">
    <source>
        <dbReference type="Pfam" id="PF01557"/>
    </source>
</evidence>
<evidence type="ECO:0000256" key="7">
    <source>
        <dbReference type="ARBA" id="ARBA00022801"/>
    </source>
</evidence>
<dbReference type="InterPro" id="IPR036663">
    <property type="entry name" value="Fumarylacetoacetase_C_sf"/>
</dbReference>
<dbReference type="Gene3D" id="2.30.30.230">
    <property type="entry name" value="Fumarylacetoacetase, N-terminal domain"/>
    <property type="match status" value="1"/>
</dbReference>
<feature type="binding site" evidence="13">
    <location>
        <position position="358"/>
    </location>
    <ligand>
        <name>substrate</name>
    </ligand>
</feature>
<dbReference type="InterPro" id="IPR005959">
    <property type="entry name" value="Fumarylacetoacetase"/>
</dbReference>
<feature type="binding site" evidence="13">
    <location>
        <position position="137"/>
    </location>
    <ligand>
        <name>substrate</name>
    </ligand>
</feature>
<feature type="binding site" evidence="14">
    <location>
        <position position="262"/>
    </location>
    <ligand>
        <name>Mg(2+)</name>
        <dbReference type="ChEBI" id="CHEBI:18420"/>
    </ligand>
</feature>
<name>A0A4S3M0N6_9FLAO</name>
<dbReference type="GO" id="GO:0046872">
    <property type="term" value="F:metal ion binding"/>
    <property type="evidence" value="ECO:0007669"/>
    <property type="project" value="UniProtKB-KW"/>
</dbReference>
<keyword evidence="10" id="KW-0828">Tyrosine catabolism</keyword>
<proteinExistence type="inferred from homology"/>
<feature type="binding site" evidence="14">
    <location>
        <position position="266"/>
    </location>
    <ligand>
        <name>Mg(2+)</name>
        <dbReference type="ChEBI" id="CHEBI:18420"/>
    </ligand>
</feature>
<keyword evidence="6 14" id="KW-0479">Metal-binding</keyword>